<dbReference type="PANTHER" id="PTHR30386:SF26">
    <property type="entry name" value="TRANSPORT PROTEIN COMB"/>
    <property type="match status" value="1"/>
</dbReference>
<evidence type="ECO:0000256" key="1">
    <source>
        <dbReference type="ARBA" id="ARBA00004167"/>
    </source>
</evidence>
<keyword evidence="3 6" id="KW-1133">Transmembrane helix</keyword>
<dbReference type="PANTHER" id="PTHR30386">
    <property type="entry name" value="MEMBRANE FUSION SUBUNIT OF EMRAB-TOLC MULTIDRUG EFFLUX PUMP"/>
    <property type="match status" value="1"/>
</dbReference>
<dbReference type="EMBL" id="SORI01000009">
    <property type="protein sequence ID" value="TDY60190.1"/>
    <property type="molecule type" value="Genomic_DNA"/>
</dbReference>
<evidence type="ECO:0000313" key="8">
    <source>
        <dbReference type="Proteomes" id="UP000295066"/>
    </source>
</evidence>
<dbReference type="RefSeq" id="WP_133957652.1">
    <property type="nucleotide sequence ID" value="NZ_SORI01000009.1"/>
</dbReference>
<accession>A0A4R8M4M4</accession>
<dbReference type="Gene3D" id="2.40.50.100">
    <property type="match status" value="1"/>
</dbReference>
<dbReference type="InterPro" id="IPR022275">
    <property type="entry name" value="NHPM_bacteriocin_SS_HylD"/>
</dbReference>
<gene>
    <name evidence="7" type="ORF">C8D99_10946</name>
</gene>
<dbReference type="NCBIfam" id="TIGR03794">
    <property type="entry name" value="NHLM_micro_HlyD"/>
    <property type="match status" value="1"/>
</dbReference>
<dbReference type="AlphaFoldDB" id="A0A4R8M4M4"/>
<sequence>MKKQIFRQSALDRLSSPEQLDMLFQVVRPATWAALSALLLLLGVLAAWGFYGTVTTLVSGQGILLRLGAHADAPSPGNGRLEAIYVDIDDPVEKDQVIARLAQMELRHQITELRGRVEILKTERTMGTEMGDSKKVLESEYLARRRQALNSSIKVARDRASSLREQLEQYDALYAKKYITRSQYLEVKDRYNAVLQEILSFNEELARLPMTAADSTSQIERQRIDVDMRLLTAEKQLAALEERYDLETAVRSPAAGRVLEVFKSEGQVISAGEALLSVEKSLGDGAPLYVHAFVQPQDGKKILSGMEAQISPSVVKQEEFGVLRGKVTNVSSFPASARGMTRVLGNEQLVQTLSRGGSPITVMMALYPSEETESGYVWSSGDGPPVVLQSGTLCGVTVVVRRQAPVTLVLPFLKKFFLGIGEEIGGGKGDA</sequence>
<dbReference type="GO" id="GO:0016020">
    <property type="term" value="C:membrane"/>
    <property type="evidence" value="ECO:0007669"/>
    <property type="project" value="UniProtKB-SubCell"/>
</dbReference>
<proteinExistence type="predicted"/>
<reference evidence="7 8" key="1">
    <citation type="submission" date="2019-03" db="EMBL/GenBank/DDBJ databases">
        <title>Genomic Encyclopedia of Type Strains, Phase IV (KMG-IV): sequencing the most valuable type-strain genomes for metagenomic binning, comparative biology and taxonomic classification.</title>
        <authorList>
            <person name="Goeker M."/>
        </authorList>
    </citation>
    <scope>NUCLEOTIDE SEQUENCE [LARGE SCALE GENOMIC DNA]</scope>
    <source>
        <strain evidence="7 8">DSM 25964</strain>
    </source>
</reference>
<feature type="transmembrane region" description="Helical" evidence="6">
    <location>
        <begin position="32"/>
        <end position="51"/>
    </location>
</feature>
<dbReference type="OrthoDB" id="8439633at2"/>
<keyword evidence="2 6" id="KW-0812">Transmembrane</keyword>
<evidence type="ECO:0000256" key="6">
    <source>
        <dbReference type="SAM" id="Phobius"/>
    </source>
</evidence>
<name>A0A4R8M4M4_9BACT</name>
<dbReference type="Proteomes" id="UP000295066">
    <property type="component" value="Unassembled WGS sequence"/>
</dbReference>
<dbReference type="InterPro" id="IPR050739">
    <property type="entry name" value="MFP"/>
</dbReference>
<organism evidence="7 8">
    <name type="scientific">Aminivibrio pyruvatiphilus</name>
    <dbReference type="NCBI Taxonomy" id="1005740"/>
    <lineage>
        <taxon>Bacteria</taxon>
        <taxon>Thermotogati</taxon>
        <taxon>Synergistota</taxon>
        <taxon>Synergistia</taxon>
        <taxon>Synergistales</taxon>
        <taxon>Aminobacteriaceae</taxon>
        <taxon>Aminivibrio</taxon>
    </lineage>
</organism>
<protein>
    <submittedName>
        <fullName evidence="7">HlyD family secretion protein</fullName>
    </submittedName>
</protein>
<evidence type="ECO:0000256" key="3">
    <source>
        <dbReference type="ARBA" id="ARBA00022989"/>
    </source>
</evidence>
<evidence type="ECO:0000256" key="4">
    <source>
        <dbReference type="ARBA" id="ARBA00023136"/>
    </source>
</evidence>
<keyword evidence="8" id="KW-1185">Reference proteome</keyword>
<comment type="caution">
    <text evidence="7">The sequence shown here is derived from an EMBL/GenBank/DDBJ whole genome shotgun (WGS) entry which is preliminary data.</text>
</comment>
<evidence type="ECO:0000256" key="2">
    <source>
        <dbReference type="ARBA" id="ARBA00022692"/>
    </source>
</evidence>
<feature type="coiled-coil region" evidence="5">
    <location>
        <begin position="103"/>
        <end position="173"/>
    </location>
</feature>
<evidence type="ECO:0000256" key="5">
    <source>
        <dbReference type="SAM" id="Coils"/>
    </source>
</evidence>
<evidence type="ECO:0000313" key="7">
    <source>
        <dbReference type="EMBL" id="TDY60190.1"/>
    </source>
</evidence>
<keyword evidence="4 6" id="KW-0472">Membrane</keyword>
<comment type="subcellular location">
    <subcellularLocation>
        <location evidence="1">Membrane</location>
        <topology evidence="1">Single-pass membrane protein</topology>
    </subcellularLocation>
</comment>
<keyword evidence="5" id="KW-0175">Coiled coil</keyword>